<dbReference type="PANTHER" id="PTHR23028:SF53">
    <property type="entry name" value="ACYL_TRANSF_3 DOMAIN-CONTAINING PROTEIN"/>
    <property type="match status" value="1"/>
</dbReference>
<evidence type="ECO:0000259" key="2">
    <source>
        <dbReference type="Pfam" id="PF01757"/>
    </source>
</evidence>
<sequence>MSQLSQQRANTNYIPGLDGFRGVAILLVVFSHYGYGHILPGGFGVTLFFFISGLLITRLMIAEYEKKQRIDMKSFYARRLLRLYPALLFMVVIAVLFTILIGCEVNMNEILSTVFYYRNYYMIYATPEVSAMCSKVYNIVWSLAVEEHFYIVFPILFIVLFRWNNLFIGILIAAIIGAMCWRLHIASTQGLSYAVTDRIYRSTDTRFDAILFGCLTSLVLHRTPNGSYIRFAGHWLPYGVAALLLLFTLVYRDLFFRETIRYTVQGMALSVLVPATLYHKTYSWLLTKLSVPWLIQVGKVSYSLYMFHWVGVCFAEHYVTPYRATLPWMAVAASVGIVLTLISYLYVEKPTMKLRKRFGSNVDVTEKMNINPVASH</sequence>
<organism evidence="3 4">
    <name type="scientific">Spirosoma agri</name>
    <dbReference type="NCBI Taxonomy" id="1987381"/>
    <lineage>
        <taxon>Bacteria</taxon>
        <taxon>Pseudomonadati</taxon>
        <taxon>Bacteroidota</taxon>
        <taxon>Cytophagia</taxon>
        <taxon>Cytophagales</taxon>
        <taxon>Cytophagaceae</taxon>
        <taxon>Spirosoma</taxon>
    </lineage>
</organism>
<dbReference type="EMBL" id="JAAGNZ010000002">
    <property type="protein sequence ID" value="NEU69325.1"/>
    <property type="molecule type" value="Genomic_DNA"/>
</dbReference>
<dbReference type="GO" id="GO:0016747">
    <property type="term" value="F:acyltransferase activity, transferring groups other than amino-acyl groups"/>
    <property type="evidence" value="ECO:0007669"/>
    <property type="project" value="InterPro"/>
</dbReference>
<feature type="transmembrane region" description="Helical" evidence="1">
    <location>
        <begin position="300"/>
        <end position="319"/>
    </location>
</feature>
<evidence type="ECO:0000313" key="3">
    <source>
        <dbReference type="EMBL" id="NEU69325.1"/>
    </source>
</evidence>
<dbReference type="InterPro" id="IPR002656">
    <property type="entry name" value="Acyl_transf_3_dom"/>
</dbReference>
<dbReference type="InterPro" id="IPR050879">
    <property type="entry name" value="Acyltransferase_3"/>
</dbReference>
<feature type="transmembrane region" description="Helical" evidence="1">
    <location>
        <begin position="235"/>
        <end position="254"/>
    </location>
</feature>
<comment type="caution">
    <text evidence="3">The sequence shown here is derived from an EMBL/GenBank/DDBJ whole genome shotgun (WGS) entry which is preliminary data.</text>
</comment>
<accession>A0A6M0IP36</accession>
<keyword evidence="3" id="KW-0808">Transferase</keyword>
<name>A0A6M0IP36_9BACT</name>
<feature type="transmembrane region" description="Helical" evidence="1">
    <location>
        <begin position="12"/>
        <end position="35"/>
    </location>
</feature>
<reference evidence="3 4" key="1">
    <citation type="submission" date="2020-02" db="EMBL/GenBank/DDBJ databases">
        <title>Draft genome sequence of two Spirosoma agri KCTC 52727 and Spirosoma terrae KCTC 52035.</title>
        <authorList>
            <person name="Rojas J."/>
            <person name="Ambika Manirajan B."/>
            <person name="Ratering S."/>
            <person name="Suarez C."/>
            <person name="Schnell S."/>
        </authorList>
    </citation>
    <scope>NUCLEOTIDE SEQUENCE [LARGE SCALE GENOMIC DNA]</scope>
    <source>
        <strain evidence="3 4">KCTC 52727</strain>
    </source>
</reference>
<proteinExistence type="predicted"/>
<protein>
    <submittedName>
        <fullName evidence="3">Acyltransferase</fullName>
    </submittedName>
</protein>
<dbReference type="GO" id="GO:0016020">
    <property type="term" value="C:membrane"/>
    <property type="evidence" value="ECO:0007669"/>
    <property type="project" value="TreeGrafter"/>
</dbReference>
<dbReference type="RefSeq" id="WP_164041789.1">
    <property type="nucleotide sequence ID" value="NZ_JAAGNZ010000002.1"/>
</dbReference>
<dbReference type="Pfam" id="PF01757">
    <property type="entry name" value="Acyl_transf_3"/>
    <property type="match status" value="1"/>
</dbReference>
<keyword evidence="3" id="KW-0012">Acyltransferase</keyword>
<feature type="transmembrane region" description="Helical" evidence="1">
    <location>
        <begin position="139"/>
        <end position="159"/>
    </location>
</feature>
<dbReference type="AlphaFoldDB" id="A0A6M0IP36"/>
<feature type="transmembrane region" description="Helical" evidence="1">
    <location>
        <begin position="41"/>
        <end position="61"/>
    </location>
</feature>
<feature type="transmembrane region" description="Helical" evidence="1">
    <location>
        <begin position="81"/>
        <end position="102"/>
    </location>
</feature>
<dbReference type="Proteomes" id="UP000477386">
    <property type="component" value="Unassembled WGS sequence"/>
</dbReference>
<evidence type="ECO:0000256" key="1">
    <source>
        <dbReference type="SAM" id="Phobius"/>
    </source>
</evidence>
<feature type="transmembrane region" description="Helical" evidence="1">
    <location>
        <begin position="325"/>
        <end position="347"/>
    </location>
</feature>
<keyword evidence="1" id="KW-1133">Transmembrane helix</keyword>
<keyword evidence="1" id="KW-0472">Membrane</keyword>
<dbReference type="GO" id="GO:0009103">
    <property type="term" value="P:lipopolysaccharide biosynthetic process"/>
    <property type="evidence" value="ECO:0007669"/>
    <property type="project" value="TreeGrafter"/>
</dbReference>
<dbReference type="PANTHER" id="PTHR23028">
    <property type="entry name" value="ACETYLTRANSFERASE"/>
    <property type="match status" value="1"/>
</dbReference>
<evidence type="ECO:0000313" key="4">
    <source>
        <dbReference type="Proteomes" id="UP000477386"/>
    </source>
</evidence>
<feature type="transmembrane region" description="Helical" evidence="1">
    <location>
        <begin position="166"/>
        <end position="185"/>
    </location>
</feature>
<keyword evidence="4" id="KW-1185">Reference proteome</keyword>
<keyword evidence="1" id="KW-0812">Transmembrane</keyword>
<feature type="domain" description="Acyltransferase 3" evidence="2">
    <location>
        <begin position="15"/>
        <end position="344"/>
    </location>
</feature>
<gene>
    <name evidence="3" type="ORF">GK091_20730</name>
</gene>